<feature type="compositionally biased region" description="Low complexity" evidence="1">
    <location>
        <begin position="76"/>
        <end position="87"/>
    </location>
</feature>
<organism evidence="2 3">
    <name type="scientific">Streptomonospora halophila</name>
    <dbReference type="NCBI Taxonomy" id="427369"/>
    <lineage>
        <taxon>Bacteria</taxon>
        <taxon>Bacillati</taxon>
        <taxon>Actinomycetota</taxon>
        <taxon>Actinomycetes</taxon>
        <taxon>Streptosporangiales</taxon>
        <taxon>Nocardiopsidaceae</taxon>
        <taxon>Streptomonospora</taxon>
    </lineage>
</organism>
<evidence type="ECO:0000313" key="2">
    <source>
        <dbReference type="EMBL" id="GAA4929445.1"/>
    </source>
</evidence>
<dbReference type="Proteomes" id="UP001499993">
    <property type="component" value="Unassembled WGS sequence"/>
</dbReference>
<name>A0ABP9G5I0_9ACTN</name>
<accession>A0ABP9G5I0</accession>
<protein>
    <submittedName>
        <fullName evidence="2">Uncharacterized protein</fullName>
    </submittedName>
</protein>
<sequence length="87" mass="8948">MRLITAITAWLPGPNSRPRRRSTPPGAASSLIAPRCCPCARVPVRPPAAPPPLRRGRVPAAKPLAAGTTEIRARGRSAQAAGAASPP</sequence>
<evidence type="ECO:0000256" key="1">
    <source>
        <dbReference type="SAM" id="MobiDB-lite"/>
    </source>
</evidence>
<gene>
    <name evidence="2" type="ORF">GCM10023224_06200</name>
</gene>
<evidence type="ECO:0000313" key="3">
    <source>
        <dbReference type="Proteomes" id="UP001499993"/>
    </source>
</evidence>
<dbReference type="EMBL" id="BAABIK010000002">
    <property type="protein sequence ID" value="GAA4929445.1"/>
    <property type="molecule type" value="Genomic_DNA"/>
</dbReference>
<feature type="region of interest" description="Disordered" evidence="1">
    <location>
        <begin position="47"/>
        <end position="87"/>
    </location>
</feature>
<proteinExistence type="predicted"/>
<reference evidence="3" key="1">
    <citation type="journal article" date="2019" name="Int. J. Syst. Evol. Microbiol.">
        <title>The Global Catalogue of Microorganisms (GCM) 10K type strain sequencing project: providing services to taxonomists for standard genome sequencing and annotation.</title>
        <authorList>
            <consortium name="The Broad Institute Genomics Platform"/>
            <consortium name="The Broad Institute Genome Sequencing Center for Infectious Disease"/>
            <person name="Wu L."/>
            <person name="Ma J."/>
        </authorList>
    </citation>
    <scope>NUCLEOTIDE SEQUENCE [LARGE SCALE GENOMIC DNA]</scope>
    <source>
        <strain evidence="3">JCM 18123</strain>
    </source>
</reference>
<keyword evidence="3" id="KW-1185">Reference proteome</keyword>
<comment type="caution">
    <text evidence="2">The sequence shown here is derived from an EMBL/GenBank/DDBJ whole genome shotgun (WGS) entry which is preliminary data.</text>
</comment>